<sequence length="139" mass="15235">MSQKVLKPQKGKDFLSFALRLTVGRRNDLKKNAIADELFHDSQNTKPLIGVVYFLGLTRSIADEDTDWASAEVLESALVAQREQNNLKSPGPLLRVVVANGGERMSEAVRVVSDMLVPLFRDDPTMLGVIGPDRSVAAT</sequence>
<gene>
    <name evidence="1" type="ORF">Amac_025970</name>
</gene>
<keyword evidence="2" id="KW-1185">Reference proteome</keyword>
<evidence type="ECO:0000313" key="2">
    <source>
        <dbReference type="Proteomes" id="UP000331127"/>
    </source>
</evidence>
<accession>A0A5M3WP48</accession>
<evidence type="ECO:0000313" key="1">
    <source>
        <dbReference type="EMBL" id="GES09001.1"/>
    </source>
</evidence>
<comment type="caution">
    <text evidence="1">The sequence shown here is derived from an EMBL/GenBank/DDBJ whole genome shotgun (WGS) entry which is preliminary data.</text>
</comment>
<dbReference type="EMBL" id="BLAE01000013">
    <property type="protein sequence ID" value="GES09001.1"/>
    <property type="molecule type" value="Genomic_DNA"/>
</dbReference>
<dbReference type="OrthoDB" id="3440574at2"/>
<dbReference type="AlphaFoldDB" id="A0A5M3WP48"/>
<name>A0A5M3WP48_9ACTN</name>
<protein>
    <submittedName>
        <fullName evidence="1">Uncharacterized protein</fullName>
    </submittedName>
</protein>
<dbReference type="RefSeq" id="WP_155354569.1">
    <property type="nucleotide sequence ID" value="NZ_BAAAHL010000065.1"/>
</dbReference>
<organism evidence="1 2">
    <name type="scientific">Acrocarpospora macrocephala</name>
    <dbReference type="NCBI Taxonomy" id="150177"/>
    <lineage>
        <taxon>Bacteria</taxon>
        <taxon>Bacillati</taxon>
        <taxon>Actinomycetota</taxon>
        <taxon>Actinomycetes</taxon>
        <taxon>Streptosporangiales</taxon>
        <taxon>Streptosporangiaceae</taxon>
        <taxon>Acrocarpospora</taxon>
    </lineage>
</organism>
<dbReference type="Proteomes" id="UP000331127">
    <property type="component" value="Unassembled WGS sequence"/>
</dbReference>
<proteinExistence type="predicted"/>
<reference evidence="1 2" key="1">
    <citation type="submission" date="2019-10" db="EMBL/GenBank/DDBJ databases">
        <title>Whole genome shotgun sequence of Acrocarpospora macrocephala NBRC 16266.</title>
        <authorList>
            <person name="Ichikawa N."/>
            <person name="Kimura A."/>
            <person name="Kitahashi Y."/>
            <person name="Komaki H."/>
            <person name="Oguchi A."/>
        </authorList>
    </citation>
    <scope>NUCLEOTIDE SEQUENCE [LARGE SCALE GENOMIC DNA]</scope>
    <source>
        <strain evidence="1 2">NBRC 16266</strain>
    </source>
</reference>